<accession>A0AAV0C9W8</accession>
<keyword evidence="3" id="KW-1185">Reference proteome</keyword>
<gene>
    <name evidence="2" type="ORF">CEPIT_LOCUS3248</name>
</gene>
<organism evidence="2 3">
    <name type="scientific">Cuscuta epithymum</name>
    <dbReference type="NCBI Taxonomy" id="186058"/>
    <lineage>
        <taxon>Eukaryota</taxon>
        <taxon>Viridiplantae</taxon>
        <taxon>Streptophyta</taxon>
        <taxon>Embryophyta</taxon>
        <taxon>Tracheophyta</taxon>
        <taxon>Spermatophyta</taxon>
        <taxon>Magnoliopsida</taxon>
        <taxon>eudicotyledons</taxon>
        <taxon>Gunneridae</taxon>
        <taxon>Pentapetalae</taxon>
        <taxon>asterids</taxon>
        <taxon>lamiids</taxon>
        <taxon>Solanales</taxon>
        <taxon>Convolvulaceae</taxon>
        <taxon>Cuscuteae</taxon>
        <taxon>Cuscuta</taxon>
        <taxon>Cuscuta subgen. Cuscuta</taxon>
    </lineage>
</organism>
<proteinExistence type="predicted"/>
<name>A0AAV0C9W8_9ASTE</name>
<protein>
    <submittedName>
        <fullName evidence="2">Uncharacterized protein</fullName>
    </submittedName>
</protein>
<reference evidence="2" key="1">
    <citation type="submission" date="2022-07" db="EMBL/GenBank/DDBJ databases">
        <authorList>
            <person name="Macas J."/>
            <person name="Novak P."/>
            <person name="Neumann P."/>
        </authorList>
    </citation>
    <scope>NUCLEOTIDE SEQUENCE</scope>
</reference>
<feature type="compositionally biased region" description="Polar residues" evidence="1">
    <location>
        <begin position="97"/>
        <end position="124"/>
    </location>
</feature>
<evidence type="ECO:0000313" key="2">
    <source>
        <dbReference type="EMBL" id="CAH9069966.1"/>
    </source>
</evidence>
<dbReference type="Proteomes" id="UP001152523">
    <property type="component" value="Unassembled WGS sequence"/>
</dbReference>
<dbReference type="PANTHER" id="PTHR34956:SF2">
    <property type="entry name" value="OS05G0397300 PROTEIN"/>
    <property type="match status" value="1"/>
</dbReference>
<dbReference type="EMBL" id="CAMAPF010000017">
    <property type="protein sequence ID" value="CAH9069966.1"/>
    <property type="molecule type" value="Genomic_DNA"/>
</dbReference>
<sequence>MEVSVELDDDLFFADISKQISLLIMEDDCDVEPVFAACPSYSFQFQTFPRAHYPVRLPSPSVYLQEQICRREIISSSKGTGVFIPRSSQPTRKHYNNKQGRNTSFSTKSSGQLGNTTKMVSQASPYAHSFHTRKG</sequence>
<evidence type="ECO:0000313" key="3">
    <source>
        <dbReference type="Proteomes" id="UP001152523"/>
    </source>
</evidence>
<comment type="caution">
    <text evidence="2">The sequence shown here is derived from an EMBL/GenBank/DDBJ whole genome shotgun (WGS) entry which is preliminary data.</text>
</comment>
<dbReference type="AlphaFoldDB" id="A0AAV0C9W8"/>
<evidence type="ECO:0000256" key="1">
    <source>
        <dbReference type="SAM" id="MobiDB-lite"/>
    </source>
</evidence>
<dbReference type="PANTHER" id="PTHR34956">
    <property type="entry name" value="OS05G0397300 PROTEIN"/>
    <property type="match status" value="1"/>
</dbReference>
<feature type="region of interest" description="Disordered" evidence="1">
    <location>
        <begin position="80"/>
        <end position="135"/>
    </location>
</feature>